<keyword evidence="3" id="KW-1185">Reference proteome</keyword>
<name>A0ABV5KVL3_9BACL</name>
<dbReference type="SUPFAM" id="SSF56601">
    <property type="entry name" value="beta-lactamase/transpeptidase-like"/>
    <property type="match status" value="1"/>
</dbReference>
<dbReference type="Proteomes" id="UP001589747">
    <property type="component" value="Unassembled WGS sequence"/>
</dbReference>
<gene>
    <name evidence="2" type="ORF">ACFFSY_22070</name>
</gene>
<evidence type="ECO:0000313" key="2">
    <source>
        <dbReference type="EMBL" id="MFB9328631.1"/>
    </source>
</evidence>
<dbReference type="Pfam" id="PF00144">
    <property type="entry name" value="Beta-lactamase"/>
    <property type="match status" value="1"/>
</dbReference>
<dbReference type="RefSeq" id="WP_377498123.1">
    <property type="nucleotide sequence ID" value="NZ_JBHMDO010000034.1"/>
</dbReference>
<dbReference type="PANTHER" id="PTHR43283:SF7">
    <property type="entry name" value="BETA-LACTAMASE-RELATED DOMAIN-CONTAINING PROTEIN"/>
    <property type="match status" value="1"/>
</dbReference>
<evidence type="ECO:0000259" key="1">
    <source>
        <dbReference type="Pfam" id="PF00144"/>
    </source>
</evidence>
<dbReference type="InterPro" id="IPR050789">
    <property type="entry name" value="Diverse_Enzym_Activities"/>
</dbReference>
<proteinExistence type="predicted"/>
<reference evidence="2 3" key="1">
    <citation type="submission" date="2024-09" db="EMBL/GenBank/DDBJ databases">
        <authorList>
            <person name="Sun Q."/>
            <person name="Mori K."/>
        </authorList>
    </citation>
    <scope>NUCLEOTIDE SEQUENCE [LARGE SCALE GENOMIC DNA]</scope>
    <source>
        <strain evidence="2 3">TISTR 2452</strain>
    </source>
</reference>
<feature type="domain" description="Beta-lactamase-related" evidence="1">
    <location>
        <begin position="54"/>
        <end position="318"/>
    </location>
</feature>
<dbReference type="InterPro" id="IPR012338">
    <property type="entry name" value="Beta-lactam/transpept-like"/>
</dbReference>
<dbReference type="EC" id="3.-.-.-" evidence="2"/>
<evidence type="ECO:0000313" key="3">
    <source>
        <dbReference type="Proteomes" id="UP001589747"/>
    </source>
</evidence>
<dbReference type="GO" id="GO:0016787">
    <property type="term" value="F:hydrolase activity"/>
    <property type="evidence" value="ECO:0007669"/>
    <property type="project" value="UniProtKB-KW"/>
</dbReference>
<dbReference type="Gene3D" id="3.40.710.10">
    <property type="entry name" value="DD-peptidase/beta-lactamase superfamily"/>
    <property type="match status" value="1"/>
</dbReference>
<accession>A0ABV5KVL3</accession>
<dbReference type="InterPro" id="IPR001466">
    <property type="entry name" value="Beta-lactam-related"/>
</dbReference>
<comment type="caution">
    <text evidence="2">The sequence shown here is derived from an EMBL/GenBank/DDBJ whole genome shotgun (WGS) entry which is preliminary data.</text>
</comment>
<dbReference type="EMBL" id="JBHMDO010000034">
    <property type="protein sequence ID" value="MFB9328631.1"/>
    <property type="molecule type" value="Genomic_DNA"/>
</dbReference>
<sequence length="344" mass="39320">MVKDKQNRMKELTTMHATLTDPLQSEARPERFGLAGEALDELLKACKTWKIKDVVVVKDGQLALDYHESGQDKLGAIYSCTKSVLSALIGIALARGEIGSLDDAAIDYFDDIRLADDDPRKRDIRIRHLLTMTPGFDWPEFDKPYWAMKRTGDWVQYVWERPIGHVPGEVFTYNSGGSHLLSAILRRAARQSVYDYADEHLFRRLGFRKPRWNESAGVHEGGAGLHLTSRDMARFGLLYLNGGRWMGEQIVTETWVSESLRQHHKGFSHYEPPIFGAYGYHWWVSPQSHNGHIDCYFAKGYGGQYIFLVPEMKLVAAMRKEPTDKSEAIYAKKVLFEHLLPVME</sequence>
<dbReference type="PANTHER" id="PTHR43283">
    <property type="entry name" value="BETA-LACTAMASE-RELATED"/>
    <property type="match status" value="1"/>
</dbReference>
<organism evidence="2 3">
    <name type="scientific">Paenibacillus aurantiacus</name>
    <dbReference type="NCBI Taxonomy" id="1936118"/>
    <lineage>
        <taxon>Bacteria</taxon>
        <taxon>Bacillati</taxon>
        <taxon>Bacillota</taxon>
        <taxon>Bacilli</taxon>
        <taxon>Bacillales</taxon>
        <taxon>Paenibacillaceae</taxon>
        <taxon>Paenibacillus</taxon>
    </lineage>
</organism>
<protein>
    <submittedName>
        <fullName evidence="2">Serine hydrolase domain-containing protein</fullName>
        <ecNumber evidence="2">3.-.-.-</ecNumber>
    </submittedName>
</protein>
<keyword evidence="2" id="KW-0378">Hydrolase</keyword>